<evidence type="ECO:0000256" key="7">
    <source>
        <dbReference type="RuleBase" id="RU003788"/>
    </source>
</evidence>
<dbReference type="Proteomes" id="UP000267342">
    <property type="component" value="Chromosome"/>
</dbReference>
<dbReference type="EMBL" id="AP018933">
    <property type="protein sequence ID" value="BBG29309.1"/>
    <property type="molecule type" value="Genomic_DNA"/>
</dbReference>
<evidence type="ECO:0000256" key="6">
    <source>
        <dbReference type="ARBA" id="ARBA00023295"/>
    </source>
</evidence>
<dbReference type="GO" id="GO:0016998">
    <property type="term" value="P:cell wall macromolecule catabolic process"/>
    <property type="evidence" value="ECO:0007669"/>
    <property type="project" value="InterPro"/>
</dbReference>
<evidence type="ECO:0000256" key="4">
    <source>
        <dbReference type="ARBA" id="ARBA00022801"/>
    </source>
</evidence>
<dbReference type="InterPro" id="IPR051018">
    <property type="entry name" value="Bacteriophage_GH24"/>
</dbReference>
<dbReference type="EC" id="3.2.1.17" evidence="7"/>
<keyword evidence="4 7" id="KW-0378">Hydrolase</keyword>
<dbReference type="PANTHER" id="PTHR38107:SF3">
    <property type="entry name" value="LYSOZYME RRRD-RELATED"/>
    <property type="match status" value="1"/>
</dbReference>
<sequence>MRKLDDNGRFFIKSSESLVLHAYPDPLTKGEPYTIGYGHTDRGKIKPGDRITEQQADELFDKDIEKYERCVSDAVTVELTDEQFSALVSFSYNVGATAFLNSTLLKELNNGHYVEAGNQFVVWNKSKGKVSPGLTNRRQHEQNLFNQGIIKKSLSSSSLDELTLRSISIFSEMQGVKLDDLMALFNNEENLNKKKIERDKLWEQWNQSTSDENRYRNIEMYHDKEKKIVEEYDKLNDEISELISASTNIELKMIADFKSCIELSSRHYQEEMQSDEYIALQNEVEKDFEDDDDEDDDVII</sequence>
<keyword evidence="10" id="KW-1185">Reference proteome</keyword>
<keyword evidence="8" id="KW-0175">Coiled coil</keyword>
<proteinExistence type="inferred from homology"/>
<dbReference type="RefSeq" id="WP_120185320.1">
    <property type="nucleotide sequence ID" value="NZ_AP018933.1"/>
</dbReference>
<evidence type="ECO:0000313" key="9">
    <source>
        <dbReference type="EMBL" id="BBG29309.1"/>
    </source>
</evidence>
<dbReference type="Gene3D" id="1.10.530.40">
    <property type="match status" value="1"/>
</dbReference>
<name>A0A348HCF7_9GAMM</name>
<dbReference type="GO" id="GO:0031640">
    <property type="term" value="P:killing of cells of another organism"/>
    <property type="evidence" value="ECO:0007669"/>
    <property type="project" value="UniProtKB-KW"/>
</dbReference>
<dbReference type="PANTHER" id="PTHR38107">
    <property type="match status" value="1"/>
</dbReference>
<dbReference type="KEGG" id="zpl:ZBT109_0521"/>
<dbReference type="InterPro" id="IPR023347">
    <property type="entry name" value="Lysozyme_dom_sf"/>
</dbReference>
<keyword evidence="5" id="KW-1035">Host cytoplasm</keyword>
<reference evidence="9 10" key="1">
    <citation type="submission" date="2018-09" db="EMBL/GenBank/DDBJ databases">
        <title>Zymobacter palmae IAM14233 (=T109) whole genome analysis.</title>
        <authorList>
            <person name="Yanase H."/>
        </authorList>
    </citation>
    <scope>NUCLEOTIDE SEQUENCE [LARGE SCALE GENOMIC DNA]</scope>
    <source>
        <strain evidence="9 10">IAM14233</strain>
    </source>
</reference>
<comment type="catalytic activity">
    <reaction evidence="1 7">
        <text>Hydrolysis of (1-&gt;4)-beta-linkages between N-acetylmuramic acid and N-acetyl-D-glucosamine residues in a peptidoglycan and between N-acetyl-D-glucosamine residues in chitodextrins.</text>
        <dbReference type="EC" id="3.2.1.17"/>
    </reaction>
</comment>
<dbReference type="HAMAP" id="MF_04110">
    <property type="entry name" value="ENDOLYSIN_T4"/>
    <property type="match status" value="1"/>
</dbReference>
<dbReference type="InterPro" id="IPR002196">
    <property type="entry name" value="Glyco_hydro_24"/>
</dbReference>
<dbReference type="InterPro" id="IPR034690">
    <property type="entry name" value="Endolysin_T4_type"/>
</dbReference>
<feature type="coiled-coil region" evidence="8">
    <location>
        <begin position="218"/>
        <end position="245"/>
    </location>
</feature>
<evidence type="ECO:0000256" key="2">
    <source>
        <dbReference type="ARBA" id="ARBA00022529"/>
    </source>
</evidence>
<gene>
    <name evidence="9" type="ORF">ZBT109_0521</name>
</gene>
<keyword evidence="2 7" id="KW-0929">Antimicrobial</keyword>
<dbReference type="Pfam" id="PF00959">
    <property type="entry name" value="Phage_lysozyme"/>
    <property type="match status" value="1"/>
</dbReference>
<comment type="similarity">
    <text evidence="7">Belongs to the glycosyl hydrolase 24 family.</text>
</comment>
<dbReference type="STRING" id="1123510.GCA_000620025_01484"/>
<organism evidence="9 10">
    <name type="scientific">Zymobacter palmae</name>
    <dbReference type="NCBI Taxonomy" id="33074"/>
    <lineage>
        <taxon>Bacteria</taxon>
        <taxon>Pseudomonadati</taxon>
        <taxon>Pseudomonadota</taxon>
        <taxon>Gammaproteobacteria</taxon>
        <taxon>Oceanospirillales</taxon>
        <taxon>Halomonadaceae</taxon>
        <taxon>Zymobacter group</taxon>
        <taxon>Zymobacter</taxon>
    </lineage>
</organism>
<dbReference type="OrthoDB" id="8141296at2"/>
<keyword evidence="3 7" id="KW-0081">Bacteriolytic enzyme</keyword>
<dbReference type="GO" id="GO:0042742">
    <property type="term" value="P:defense response to bacterium"/>
    <property type="evidence" value="ECO:0007669"/>
    <property type="project" value="UniProtKB-KW"/>
</dbReference>
<dbReference type="GO" id="GO:0003796">
    <property type="term" value="F:lysozyme activity"/>
    <property type="evidence" value="ECO:0007669"/>
    <property type="project" value="UniProtKB-EC"/>
</dbReference>
<dbReference type="InterPro" id="IPR033907">
    <property type="entry name" value="Endolysin_autolysin"/>
</dbReference>
<evidence type="ECO:0000256" key="5">
    <source>
        <dbReference type="ARBA" id="ARBA00023200"/>
    </source>
</evidence>
<dbReference type="CDD" id="cd00737">
    <property type="entry name" value="lyz_endolysin_autolysin"/>
    <property type="match status" value="1"/>
</dbReference>
<dbReference type="SUPFAM" id="SSF53955">
    <property type="entry name" value="Lysozyme-like"/>
    <property type="match status" value="1"/>
</dbReference>
<evidence type="ECO:0000256" key="8">
    <source>
        <dbReference type="SAM" id="Coils"/>
    </source>
</evidence>
<dbReference type="GO" id="GO:0009253">
    <property type="term" value="P:peptidoglycan catabolic process"/>
    <property type="evidence" value="ECO:0007669"/>
    <property type="project" value="InterPro"/>
</dbReference>
<evidence type="ECO:0000256" key="3">
    <source>
        <dbReference type="ARBA" id="ARBA00022638"/>
    </source>
</evidence>
<keyword evidence="6 7" id="KW-0326">Glycosidase</keyword>
<accession>A0A348HCF7</accession>
<evidence type="ECO:0000313" key="10">
    <source>
        <dbReference type="Proteomes" id="UP000267342"/>
    </source>
</evidence>
<evidence type="ECO:0000256" key="1">
    <source>
        <dbReference type="ARBA" id="ARBA00000632"/>
    </source>
</evidence>
<protein>
    <recommendedName>
        <fullName evidence="7">Lysozyme</fullName>
        <ecNumber evidence="7">3.2.1.17</ecNumber>
    </recommendedName>
</protein>
<dbReference type="AlphaFoldDB" id="A0A348HCF7"/>
<dbReference type="InterPro" id="IPR023346">
    <property type="entry name" value="Lysozyme-like_dom_sf"/>
</dbReference>